<accession>A0ABR4Q9P4</accession>
<organism evidence="1 2">
    <name type="scientific">Taenia crassiceps</name>
    <dbReference type="NCBI Taxonomy" id="6207"/>
    <lineage>
        <taxon>Eukaryota</taxon>
        <taxon>Metazoa</taxon>
        <taxon>Spiralia</taxon>
        <taxon>Lophotrochozoa</taxon>
        <taxon>Platyhelminthes</taxon>
        <taxon>Cestoda</taxon>
        <taxon>Eucestoda</taxon>
        <taxon>Cyclophyllidea</taxon>
        <taxon>Taeniidae</taxon>
        <taxon>Taenia</taxon>
    </lineage>
</organism>
<sequence length="92" mass="10355">MSMSVEKQILNGCTEPCNHIRQISAILIRSLRRPHQAPSLNELLAELPAIDTKATPKASLNAREVHKSKCCSWCQDLSENLSRRQCETVLLE</sequence>
<protein>
    <submittedName>
        <fullName evidence="1">Uncharacterized protein</fullName>
    </submittedName>
</protein>
<evidence type="ECO:0000313" key="2">
    <source>
        <dbReference type="Proteomes" id="UP001651158"/>
    </source>
</evidence>
<comment type="caution">
    <text evidence="1">The sequence shown here is derived from an EMBL/GenBank/DDBJ whole genome shotgun (WGS) entry which is preliminary data.</text>
</comment>
<reference evidence="1 2" key="1">
    <citation type="journal article" date="2022" name="Front. Cell. Infect. Microbiol.">
        <title>The Genomes of Two Strains of Taenia crassiceps the Animal Model for the Study of Human Cysticercosis.</title>
        <authorList>
            <person name="Bobes R.J."/>
            <person name="Estrada K."/>
            <person name="Rios-Valencia D.G."/>
            <person name="Calderon-Gallegos A."/>
            <person name="de la Torre P."/>
            <person name="Carrero J.C."/>
            <person name="Sanchez-Flores A."/>
            <person name="Laclette J.P."/>
        </authorList>
    </citation>
    <scope>NUCLEOTIDE SEQUENCE [LARGE SCALE GENOMIC DNA]</scope>
    <source>
        <strain evidence="1">WFUcys</strain>
    </source>
</reference>
<name>A0ABR4Q9P4_9CEST</name>
<gene>
    <name evidence="1" type="ORF">TcWFU_008597</name>
</gene>
<dbReference type="EMBL" id="JAKROA010000006">
    <property type="protein sequence ID" value="KAL5106392.1"/>
    <property type="molecule type" value="Genomic_DNA"/>
</dbReference>
<dbReference type="Proteomes" id="UP001651158">
    <property type="component" value="Unassembled WGS sequence"/>
</dbReference>
<keyword evidence="2" id="KW-1185">Reference proteome</keyword>
<proteinExistence type="predicted"/>
<evidence type="ECO:0000313" key="1">
    <source>
        <dbReference type="EMBL" id="KAL5106392.1"/>
    </source>
</evidence>